<accession>A0A445ERE1</accession>
<feature type="transmembrane region" description="Helical" evidence="1">
    <location>
        <begin position="172"/>
        <end position="194"/>
    </location>
</feature>
<dbReference type="Proteomes" id="UP000289738">
    <property type="component" value="Chromosome A01"/>
</dbReference>
<dbReference type="InterPro" id="IPR036938">
    <property type="entry name" value="PAP2/HPO_sf"/>
</dbReference>
<comment type="caution">
    <text evidence="3">The sequence shown here is derived from an EMBL/GenBank/DDBJ whole genome shotgun (WGS) entry which is preliminary data.</text>
</comment>
<evidence type="ECO:0000313" key="4">
    <source>
        <dbReference type="Proteomes" id="UP000289738"/>
    </source>
</evidence>
<keyword evidence="1" id="KW-0812">Transmembrane</keyword>
<reference evidence="3 4" key="1">
    <citation type="submission" date="2019-01" db="EMBL/GenBank/DDBJ databases">
        <title>Sequencing of cultivated peanut Arachis hypogaea provides insights into genome evolution and oil improvement.</title>
        <authorList>
            <person name="Chen X."/>
        </authorList>
    </citation>
    <scope>NUCLEOTIDE SEQUENCE [LARGE SCALE GENOMIC DNA]</scope>
    <source>
        <strain evidence="4">cv. Fuhuasheng</strain>
        <tissue evidence="3">Leaves</tissue>
    </source>
</reference>
<dbReference type="PANTHER" id="PTHR14969">
    <property type="entry name" value="SPHINGOSINE-1-PHOSPHATE PHOSPHOHYDROLASE"/>
    <property type="match status" value="1"/>
</dbReference>
<dbReference type="STRING" id="3818.A0A445ERE1"/>
<dbReference type="InterPro" id="IPR000326">
    <property type="entry name" value="PAP2/HPO"/>
</dbReference>
<evidence type="ECO:0000259" key="2">
    <source>
        <dbReference type="SMART" id="SM00014"/>
    </source>
</evidence>
<sequence length="251" mass="28217">MGHLNQPPPKSTAATSPPQPFLLRLDAAVSLHVHNLTKPFAPRPLLRFLELLADFRFFFPVSVALLLACPYSSPLRRHLFLPLALCSLLDLIFIALLKLIVRRSRPTYSHHGDYNAVVPVDHFSFPSGHSSRVFFVASIFSFSKLRMVDAIADLHHPRLFMIIDHWFGGEEVFAINAVVTAVWAWASATALSRIALGRHYVLDVFFGACFGVLEALFTLRFLEIQTGMESIRKIEGPTRYMEALQACLVCE</sequence>
<keyword evidence="4" id="KW-1185">Reference proteome</keyword>
<dbReference type="SMART" id="SM00014">
    <property type="entry name" value="acidPPc"/>
    <property type="match status" value="1"/>
</dbReference>
<dbReference type="EMBL" id="SDMP01000001">
    <property type="protein sequence ID" value="RYR78048.1"/>
    <property type="molecule type" value="Genomic_DNA"/>
</dbReference>
<organism evidence="3 4">
    <name type="scientific">Arachis hypogaea</name>
    <name type="common">Peanut</name>
    <dbReference type="NCBI Taxonomy" id="3818"/>
    <lineage>
        <taxon>Eukaryota</taxon>
        <taxon>Viridiplantae</taxon>
        <taxon>Streptophyta</taxon>
        <taxon>Embryophyta</taxon>
        <taxon>Tracheophyta</taxon>
        <taxon>Spermatophyta</taxon>
        <taxon>Magnoliopsida</taxon>
        <taxon>eudicotyledons</taxon>
        <taxon>Gunneridae</taxon>
        <taxon>Pentapetalae</taxon>
        <taxon>rosids</taxon>
        <taxon>fabids</taxon>
        <taxon>Fabales</taxon>
        <taxon>Fabaceae</taxon>
        <taxon>Papilionoideae</taxon>
        <taxon>50 kb inversion clade</taxon>
        <taxon>dalbergioids sensu lato</taxon>
        <taxon>Dalbergieae</taxon>
        <taxon>Pterocarpus clade</taxon>
        <taxon>Arachis</taxon>
    </lineage>
</organism>
<dbReference type="PANTHER" id="PTHR14969:SF13">
    <property type="entry name" value="AT30094P"/>
    <property type="match status" value="1"/>
</dbReference>
<keyword evidence="1" id="KW-1133">Transmembrane helix</keyword>
<gene>
    <name evidence="3" type="ORF">Ahy_A01g002780</name>
</gene>
<evidence type="ECO:0000256" key="1">
    <source>
        <dbReference type="SAM" id="Phobius"/>
    </source>
</evidence>
<feature type="transmembrane region" description="Helical" evidence="1">
    <location>
        <begin position="200"/>
        <end position="222"/>
    </location>
</feature>
<protein>
    <recommendedName>
        <fullName evidence="2">Phosphatidic acid phosphatase type 2/haloperoxidase domain-containing protein</fullName>
    </recommendedName>
</protein>
<name>A0A445ERE1_ARAHY</name>
<feature type="domain" description="Phosphatidic acid phosphatase type 2/haloperoxidase" evidence="2">
    <location>
        <begin position="75"/>
        <end position="219"/>
    </location>
</feature>
<dbReference type="SUPFAM" id="SSF48317">
    <property type="entry name" value="Acid phosphatase/Vanadium-dependent haloperoxidase"/>
    <property type="match status" value="1"/>
</dbReference>
<dbReference type="Pfam" id="PF01569">
    <property type="entry name" value="PAP2"/>
    <property type="match status" value="1"/>
</dbReference>
<dbReference type="Gene3D" id="1.20.144.10">
    <property type="entry name" value="Phosphatidic acid phosphatase type 2/haloperoxidase"/>
    <property type="match status" value="1"/>
</dbReference>
<dbReference type="AlphaFoldDB" id="A0A445ERE1"/>
<proteinExistence type="predicted"/>
<evidence type="ECO:0000313" key="3">
    <source>
        <dbReference type="EMBL" id="RYR78048.1"/>
    </source>
</evidence>
<dbReference type="GO" id="GO:0042392">
    <property type="term" value="F:sphingosine-1-phosphate phosphatase activity"/>
    <property type="evidence" value="ECO:0007669"/>
    <property type="project" value="TreeGrafter"/>
</dbReference>
<feature type="transmembrane region" description="Helical" evidence="1">
    <location>
        <begin position="79"/>
        <end position="101"/>
    </location>
</feature>
<keyword evidence="1" id="KW-0472">Membrane</keyword>